<dbReference type="Gene3D" id="3.40.640.10">
    <property type="entry name" value="Type I PLP-dependent aspartate aminotransferase-like (Major domain)"/>
    <property type="match status" value="1"/>
</dbReference>
<dbReference type="AlphaFoldDB" id="A0A285MH55"/>
<dbReference type="InterPro" id="IPR049704">
    <property type="entry name" value="Aminotrans_3_PPA_site"/>
</dbReference>
<evidence type="ECO:0000256" key="1">
    <source>
        <dbReference type="ARBA" id="ARBA00001933"/>
    </source>
</evidence>
<sequence length="458" mass="51358">MDLMKQDKNMQNVEFMVEGDVNLTSARGNWIRENVDEEIKQLLEKDAQYFIHQSMSTPCLDVLGDCKGSYIESISGKRYLDFHGNNVHQIGFSHPKLVGRLTEQLQNLTFSTRRYTNEVAINFAEKIISITPKDLDKILLTPNGSSAIGIALKLARAVTKKHKIVSFWDSFHGASLDAISVGGESVFKEHMGPMMPGVEHIPPPITYRGIFEGNESKALEYLEYVLSKDNQIGAFLAETIRNTDVQVPSKQFWKEARDLCTRYGVLLILDEIPIALGRTGKWFAFEHYGIEPDILCLGKGLGGGIIPQAAVITKSEYDVFEHISLGHYTHEKSPLGCMAGLTVLKIIEEEGLLEKVKQDEAFMKKELQKLHRKYSLIGDVRGSGLLWGIELVTNRVTKEKATNETEEIMYECLKKGLSFKVSKGNVLQLSPALTISKEELQHGLEILNEAFLKINTIA</sequence>
<dbReference type="InterPro" id="IPR015421">
    <property type="entry name" value="PyrdxlP-dep_Trfase_major"/>
</dbReference>
<gene>
    <name evidence="5" type="ORF">SAMN06265377_0963</name>
</gene>
<dbReference type="PROSITE" id="PS00600">
    <property type="entry name" value="AA_TRANSFER_CLASS_3"/>
    <property type="match status" value="1"/>
</dbReference>
<dbReference type="CDD" id="cd00610">
    <property type="entry name" value="OAT_like"/>
    <property type="match status" value="1"/>
</dbReference>
<dbReference type="NCBIfam" id="NF004755">
    <property type="entry name" value="PRK06082.1"/>
    <property type="match status" value="1"/>
</dbReference>
<comment type="cofactor">
    <cofactor evidence="1">
        <name>pyridoxal 5'-phosphate</name>
        <dbReference type="ChEBI" id="CHEBI:597326"/>
    </cofactor>
</comment>
<proteinExistence type="inferred from homology"/>
<keyword evidence="6" id="KW-1185">Reference proteome</keyword>
<dbReference type="Proteomes" id="UP000219048">
    <property type="component" value="Unassembled WGS sequence"/>
</dbReference>
<evidence type="ECO:0000256" key="2">
    <source>
        <dbReference type="ARBA" id="ARBA00008954"/>
    </source>
</evidence>
<accession>A0A285MH55</accession>
<keyword evidence="5" id="KW-0032">Aminotransferase</keyword>
<dbReference type="InterPro" id="IPR005814">
    <property type="entry name" value="Aminotrans_3"/>
</dbReference>
<organism evidence="5 6">
    <name type="scientific">Flagellimonas pacifica</name>
    <dbReference type="NCBI Taxonomy" id="1247520"/>
    <lineage>
        <taxon>Bacteria</taxon>
        <taxon>Pseudomonadati</taxon>
        <taxon>Bacteroidota</taxon>
        <taxon>Flavobacteriia</taxon>
        <taxon>Flavobacteriales</taxon>
        <taxon>Flavobacteriaceae</taxon>
        <taxon>Flagellimonas</taxon>
    </lineage>
</organism>
<dbReference type="GO" id="GO:0008483">
    <property type="term" value="F:transaminase activity"/>
    <property type="evidence" value="ECO:0007669"/>
    <property type="project" value="UniProtKB-KW"/>
</dbReference>
<evidence type="ECO:0000256" key="4">
    <source>
        <dbReference type="RuleBase" id="RU003560"/>
    </source>
</evidence>
<dbReference type="PANTHER" id="PTHR43094">
    <property type="entry name" value="AMINOTRANSFERASE"/>
    <property type="match status" value="1"/>
</dbReference>
<dbReference type="Pfam" id="PF00202">
    <property type="entry name" value="Aminotran_3"/>
    <property type="match status" value="1"/>
</dbReference>
<dbReference type="Gene3D" id="3.90.1150.10">
    <property type="entry name" value="Aspartate Aminotransferase, domain 1"/>
    <property type="match status" value="1"/>
</dbReference>
<dbReference type="PANTHER" id="PTHR43094:SF1">
    <property type="entry name" value="AMINOTRANSFERASE CLASS-III"/>
    <property type="match status" value="1"/>
</dbReference>
<dbReference type="InterPro" id="IPR015424">
    <property type="entry name" value="PyrdxlP-dep_Trfase"/>
</dbReference>
<dbReference type="GO" id="GO:0030170">
    <property type="term" value="F:pyridoxal phosphate binding"/>
    <property type="evidence" value="ECO:0007669"/>
    <property type="project" value="InterPro"/>
</dbReference>
<dbReference type="InterPro" id="IPR015422">
    <property type="entry name" value="PyrdxlP-dep_Trfase_small"/>
</dbReference>
<protein>
    <submittedName>
        <fullName evidence="5">4-aminobutyrate aminotransferase apoenzyme</fullName>
    </submittedName>
</protein>
<dbReference type="SUPFAM" id="SSF53383">
    <property type="entry name" value="PLP-dependent transferases"/>
    <property type="match status" value="1"/>
</dbReference>
<name>A0A285MH55_9FLAO</name>
<keyword evidence="5" id="KW-0808">Transferase</keyword>
<dbReference type="PIRSF" id="PIRSF000521">
    <property type="entry name" value="Transaminase_4ab_Lys_Orn"/>
    <property type="match status" value="1"/>
</dbReference>
<keyword evidence="3 4" id="KW-0663">Pyridoxal phosphate</keyword>
<dbReference type="EMBL" id="OBEH01000001">
    <property type="protein sequence ID" value="SNY95296.1"/>
    <property type="molecule type" value="Genomic_DNA"/>
</dbReference>
<evidence type="ECO:0000313" key="6">
    <source>
        <dbReference type="Proteomes" id="UP000219048"/>
    </source>
</evidence>
<comment type="similarity">
    <text evidence="2 4">Belongs to the class-III pyridoxal-phosphate-dependent aminotransferase family.</text>
</comment>
<dbReference type="OrthoDB" id="730777at2"/>
<reference evidence="6" key="1">
    <citation type="submission" date="2017-09" db="EMBL/GenBank/DDBJ databases">
        <authorList>
            <person name="Varghese N."/>
            <person name="Submissions S."/>
        </authorList>
    </citation>
    <scope>NUCLEOTIDE SEQUENCE [LARGE SCALE GENOMIC DNA]</scope>
    <source>
        <strain evidence="6">DSM 25885</strain>
    </source>
</reference>
<evidence type="ECO:0000313" key="5">
    <source>
        <dbReference type="EMBL" id="SNY95296.1"/>
    </source>
</evidence>
<evidence type="ECO:0000256" key="3">
    <source>
        <dbReference type="ARBA" id="ARBA00022898"/>
    </source>
</evidence>